<evidence type="ECO:0000256" key="1">
    <source>
        <dbReference type="ARBA" id="ARBA00010792"/>
    </source>
</evidence>
<evidence type="ECO:0000256" key="2">
    <source>
        <dbReference type="SAM" id="Phobius"/>
    </source>
</evidence>
<evidence type="ECO:0000259" key="3">
    <source>
        <dbReference type="Pfam" id="PF09335"/>
    </source>
</evidence>
<reference evidence="5 7" key="2">
    <citation type="submission" date="2017-02" db="EMBL/GenBank/DDBJ databases">
        <title>Draft genome of Acidibacillus ferrooxidans Huett2.</title>
        <authorList>
            <person name="Schopf S."/>
        </authorList>
    </citation>
    <scope>NUCLEOTIDE SEQUENCE [LARGE SCALE GENOMIC DNA]</scope>
    <source>
        <strain evidence="5 7">Huett2</strain>
    </source>
</reference>
<dbReference type="InterPro" id="IPR032816">
    <property type="entry name" value="VTT_dom"/>
</dbReference>
<keyword evidence="2" id="KW-1133">Transmembrane helix</keyword>
<reference evidence="4 6" key="1">
    <citation type="submission" date="2016-02" db="EMBL/GenBank/DDBJ databases">
        <title>Draft genome sequence of Acidibacillus ferrooxidans SLC66.</title>
        <authorList>
            <person name="Oliveira G."/>
            <person name="Nancucheo I."/>
            <person name="Dall'Agnol H."/>
            <person name="Johnson B."/>
            <person name="Oliveira R."/>
            <person name="Nunes G.L."/>
            <person name="Tzotzos G."/>
            <person name="Orellana S.C."/>
            <person name="Salim A.C."/>
            <person name="Araujo F.M."/>
        </authorList>
    </citation>
    <scope>NUCLEOTIDE SEQUENCE [LARGE SCALE GENOMIC DNA]</scope>
    <source>
        <strain evidence="4 6">SLC66</strain>
    </source>
</reference>
<protein>
    <submittedName>
        <fullName evidence="5">DedA family protein</fullName>
    </submittedName>
</protein>
<feature type="transmembrane region" description="Helical" evidence="2">
    <location>
        <begin position="162"/>
        <end position="188"/>
    </location>
</feature>
<comment type="similarity">
    <text evidence="1">Belongs to the DedA family.</text>
</comment>
<feature type="transmembrane region" description="Helical" evidence="2">
    <location>
        <begin position="48"/>
        <end position="69"/>
    </location>
</feature>
<accession>A0A162S0W0</accession>
<dbReference type="STRING" id="1765683.B2M26_09930"/>
<dbReference type="AlphaFoldDB" id="A0A162S0W0"/>
<feature type="domain" description="VTT" evidence="3">
    <location>
        <begin position="28"/>
        <end position="154"/>
    </location>
</feature>
<keyword evidence="2" id="KW-0812">Transmembrane</keyword>
<evidence type="ECO:0000313" key="5">
    <source>
        <dbReference type="EMBL" id="OPG15908.1"/>
    </source>
</evidence>
<feature type="transmembrane region" description="Helical" evidence="2">
    <location>
        <begin position="132"/>
        <end position="156"/>
    </location>
</feature>
<name>A0A162S0W0_9BACL</name>
<evidence type="ECO:0000313" key="7">
    <source>
        <dbReference type="Proteomes" id="UP000190229"/>
    </source>
</evidence>
<dbReference type="Pfam" id="PF09335">
    <property type="entry name" value="VTT_dom"/>
    <property type="match status" value="1"/>
</dbReference>
<comment type="caution">
    <text evidence="5">The sequence shown here is derived from an EMBL/GenBank/DDBJ whole genome shotgun (WGS) entry which is preliminary data.</text>
</comment>
<dbReference type="InterPro" id="IPR051311">
    <property type="entry name" value="DedA_domain"/>
</dbReference>
<feature type="transmembrane region" description="Helical" evidence="2">
    <location>
        <begin position="102"/>
        <end position="125"/>
    </location>
</feature>
<dbReference type="OrthoDB" id="9782291at2"/>
<dbReference type="EMBL" id="LSUQ01000038">
    <property type="protein sequence ID" value="OAG93362.1"/>
    <property type="molecule type" value="Genomic_DNA"/>
</dbReference>
<dbReference type="Proteomes" id="UP000077421">
    <property type="component" value="Unassembled WGS sequence"/>
</dbReference>
<keyword evidence="2" id="KW-0472">Membrane</keyword>
<feature type="transmembrane region" description="Helical" evidence="2">
    <location>
        <begin position="6"/>
        <end position="28"/>
    </location>
</feature>
<dbReference type="RefSeq" id="WP_067565663.1">
    <property type="nucleotide sequence ID" value="NZ_LSUQ01000038.1"/>
</dbReference>
<evidence type="ECO:0000313" key="6">
    <source>
        <dbReference type="Proteomes" id="UP000077421"/>
    </source>
</evidence>
<keyword evidence="7" id="KW-1185">Reference proteome</keyword>
<dbReference type="Proteomes" id="UP000190229">
    <property type="component" value="Unassembled WGS sequence"/>
</dbReference>
<dbReference type="PANTHER" id="PTHR42709:SF9">
    <property type="entry name" value="ALKALINE PHOSPHATASE LIKE PROTEIN"/>
    <property type="match status" value="1"/>
</dbReference>
<organism evidence="5 7">
    <name type="scientific">Ferroacidibacillus organovorans</name>
    <dbReference type="NCBI Taxonomy" id="1765683"/>
    <lineage>
        <taxon>Bacteria</taxon>
        <taxon>Bacillati</taxon>
        <taxon>Bacillota</taxon>
        <taxon>Bacilli</taxon>
        <taxon>Bacillales</taxon>
        <taxon>Alicyclobacillaceae</taxon>
        <taxon>Ferroacidibacillus</taxon>
    </lineage>
</organism>
<evidence type="ECO:0000313" key="4">
    <source>
        <dbReference type="EMBL" id="OAG93362.1"/>
    </source>
</evidence>
<dbReference type="EMBL" id="MWPS01000026">
    <property type="protein sequence ID" value="OPG15908.1"/>
    <property type="molecule type" value="Genomic_DNA"/>
</dbReference>
<sequence>MSAHTILAHYGYLGVFVGLILEFIFIPFPAETTLVISGVMWHQGDFKLIPLLIAATIGSFVGSVIAYLIGSFLGRPLLLRVGKLIRLTEEKLDRFEDIFRRYSIPILLFGRFIAGVRVIIVYVAGINKMKPWIFAVISLISTAIWVTAFVLLGATIGTEWKALVHLFFAHPILVISGVLILVVGYIFIHRAGNKLGTKKKKEVTANRQKS</sequence>
<dbReference type="GO" id="GO:0005886">
    <property type="term" value="C:plasma membrane"/>
    <property type="evidence" value="ECO:0007669"/>
    <property type="project" value="TreeGrafter"/>
</dbReference>
<dbReference type="PANTHER" id="PTHR42709">
    <property type="entry name" value="ALKALINE PHOSPHATASE LIKE PROTEIN"/>
    <property type="match status" value="1"/>
</dbReference>
<proteinExistence type="inferred from homology"/>
<gene>
    <name evidence="4" type="ORF">AYW79_10980</name>
    <name evidence="5" type="ORF">B2M26_09930</name>
</gene>